<proteinExistence type="predicted"/>
<dbReference type="STRING" id="94208.A0A2S4KW46"/>
<sequence length="324" mass="35961">MAPHINLGLFDPSDPASDKEVAAALEDLVNGTLEPFGAAKTIDEVIRADVQEAYTSYTSQPHPTPEQLEDGIVRKPSPAGWQRFLWLSLGEVALRVPADHPGQQSVVAFLQELPRLPRHKVPEVIGDTKEVREKELWAQDTAYDGFEQWMYEVNEGNFMARQTPSGDPDAAVKYLNFSALMARLLAGGVIDTSRLSALRSPSPFAVGKPLISPVHPDPADAARHYEPWLSAAAQWILHAGEALFELCEKKAFRELGSQVWTRTQWDGWKLKFEAASKEDRLSTQARQLASKALTQMAEVEKQGVKESVFEALGFMSMDYGDDDE</sequence>
<evidence type="ECO:0000313" key="1">
    <source>
        <dbReference type="EMBL" id="POR34425.1"/>
    </source>
</evidence>
<dbReference type="Pfam" id="PF12311">
    <property type="entry name" value="DUF3632"/>
    <property type="match status" value="1"/>
</dbReference>
<keyword evidence="2" id="KW-1185">Reference proteome</keyword>
<name>A0A2S4KW46_9HYPO</name>
<comment type="caution">
    <text evidence="1">The sequence shown here is derived from an EMBL/GenBank/DDBJ whole genome shotgun (WGS) entry which is preliminary data.</text>
</comment>
<dbReference type="PANTHER" id="PTHR38797:SF4">
    <property type="entry name" value="NUCLEAR PORE COMPLEX PROTEIN NUP85"/>
    <property type="match status" value="1"/>
</dbReference>
<dbReference type="InterPro" id="IPR022085">
    <property type="entry name" value="OpdG"/>
</dbReference>
<dbReference type="OrthoDB" id="3350591at2759"/>
<gene>
    <name evidence="1" type="ORF">TPAR_05393</name>
</gene>
<protein>
    <submittedName>
        <fullName evidence="1">Uncharacterized protein</fullName>
    </submittedName>
</protein>
<evidence type="ECO:0000313" key="2">
    <source>
        <dbReference type="Proteomes" id="UP000237481"/>
    </source>
</evidence>
<accession>A0A2S4KW46</accession>
<dbReference type="InterPro" id="IPR053204">
    <property type="entry name" value="Oxopyrrolidines_Biosynth-assoc"/>
</dbReference>
<dbReference type="AlphaFoldDB" id="A0A2S4KW46"/>
<reference evidence="1 2" key="1">
    <citation type="submission" date="2018-01" db="EMBL/GenBank/DDBJ databases">
        <title>Harnessing the power of phylogenomics to disentangle the directionality and signatures of interkingdom host jumping in the parasitic fungal genus Tolypocladium.</title>
        <authorList>
            <person name="Quandt C.A."/>
            <person name="Patterson W."/>
            <person name="Spatafora J.W."/>
        </authorList>
    </citation>
    <scope>NUCLEOTIDE SEQUENCE [LARGE SCALE GENOMIC DNA]</scope>
    <source>
        <strain evidence="1 2">NRBC 100945</strain>
    </source>
</reference>
<dbReference type="Proteomes" id="UP000237481">
    <property type="component" value="Unassembled WGS sequence"/>
</dbReference>
<dbReference type="PANTHER" id="PTHR38797">
    <property type="entry name" value="NUCLEAR PORE COMPLEX PROTEIN NUP85-RELATED"/>
    <property type="match status" value="1"/>
</dbReference>
<organism evidence="1 2">
    <name type="scientific">Tolypocladium paradoxum</name>
    <dbReference type="NCBI Taxonomy" id="94208"/>
    <lineage>
        <taxon>Eukaryota</taxon>
        <taxon>Fungi</taxon>
        <taxon>Dikarya</taxon>
        <taxon>Ascomycota</taxon>
        <taxon>Pezizomycotina</taxon>
        <taxon>Sordariomycetes</taxon>
        <taxon>Hypocreomycetidae</taxon>
        <taxon>Hypocreales</taxon>
        <taxon>Ophiocordycipitaceae</taxon>
        <taxon>Tolypocladium</taxon>
    </lineage>
</organism>
<dbReference type="EMBL" id="PKSG01000525">
    <property type="protein sequence ID" value="POR34425.1"/>
    <property type="molecule type" value="Genomic_DNA"/>
</dbReference>